<organism evidence="1 2">
    <name type="scientific">Rhodobacter ferrooxidans</name>
    <dbReference type="NCBI Taxonomy" id="371731"/>
    <lineage>
        <taxon>Bacteria</taxon>
        <taxon>Pseudomonadati</taxon>
        <taxon>Pseudomonadota</taxon>
        <taxon>Alphaproteobacteria</taxon>
        <taxon>Rhodobacterales</taxon>
        <taxon>Rhodobacter group</taxon>
        <taxon>Rhodobacter</taxon>
    </lineage>
</organism>
<sequence length="143" mass="14703">MRCAEGAGLGFTSGKGIGVMADLPSKEDLAAAGVQLDPLRGLESVTQAARDLADSLRRGTIVAGNLAERELSIVIGLAETIRDQTVSEPLLKRARAVPVVRGLRVSSHRALDLGFDALGVSLTLGSGAVDAFLSAPRGAEKVA</sequence>
<keyword evidence="2" id="KW-1185">Reference proteome</keyword>
<dbReference type="AlphaFoldDB" id="C8RYX1"/>
<comment type="caution">
    <text evidence="1">The sequence shown here is derived from an EMBL/GenBank/DDBJ whole genome shotgun (WGS) entry which is preliminary data.</text>
</comment>
<name>C8RYX1_9RHOB</name>
<protein>
    <submittedName>
        <fullName evidence="1">Uncharacterized protein</fullName>
    </submittedName>
</protein>
<accession>C8RYX1</accession>
<dbReference type="EMBL" id="ACYY01000005">
    <property type="protein sequence ID" value="EEW25928.1"/>
    <property type="molecule type" value="Genomic_DNA"/>
</dbReference>
<proteinExistence type="predicted"/>
<evidence type="ECO:0000313" key="1">
    <source>
        <dbReference type="EMBL" id="EEW25928.1"/>
    </source>
</evidence>
<evidence type="ECO:0000313" key="2">
    <source>
        <dbReference type="Proteomes" id="UP000010121"/>
    </source>
</evidence>
<reference evidence="1 2" key="1">
    <citation type="submission" date="2009-08" db="EMBL/GenBank/DDBJ databases">
        <title>The draft genome of Rhodobacter sp. SW2.</title>
        <authorList>
            <consortium name="US DOE Joint Genome Institute (JGI-PGF)"/>
            <person name="Lucas S."/>
            <person name="Copeland A."/>
            <person name="Lapidus A."/>
            <person name="Glavina del Rio T."/>
            <person name="Tice H."/>
            <person name="Bruce D."/>
            <person name="Goodwin L."/>
            <person name="Pitluck S."/>
            <person name="Larimer F."/>
            <person name="Land M.L."/>
            <person name="Hauser L."/>
            <person name="Emerson D."/>
        </authorList>
    </citation>
    <scope>NUCLEOTIDE SEQUENCE [LARGE SCALE GENOMIC DNA]</scope>
    <source>
        <strain evidence="1 2">SW2</strain>
    </source>
</reference>
<dbReference type="Proteomes" id="UP000010121">
    <property type="component" value="Unassembled WGS sequence"/>
</dbReference>
<gene>
    <name evidence="1" type="ORF">Rsw2DRAFT_0999</name>
</gene>